<accession>A0A5D3YMM5</accession>
<evidence type="ECO:0000256" key="5">
    <source>
        <dbReference type="ARBA" id="ARBA00023136"/>
    </source>
</evidence>
<keyword evidence="3 8" id="KW-0812">Transmembrane</keyword>
<evidence type="ECO:0000256" key="7">
    <source>
        <dbReference type="ARBA" id="ARBA00038408"/>
    </source>
</evidence>
<organism evidence="10 11">
    <name type="scientific">Fodinibius salinus</name>
    <dbReference type="NCBI Taxonomy" id="860790"/>
    <lineage>
        <taxon>Bacteria</taxon>
        <taxon>Pseudomonadati</taxon>
        <taxon>Balneolota</taxon>
        <taxon>Balneolia</taxon>
        <taxon>Balneolales</taxon>
        <taxon>Balneolaceae</taxon>
        <taxon>Fodinibius</taxon>
    </lineage>
</organism>
<keyword evidence="4 8" id="KW-1133">Transmembrane helix</keyword>
<reference evidence="10 11" key="1">
    <citation type="submission" date="2019-07" db="EMBL/GenBank/DDBJ databases">
        <title>Genomic Encyclopedia of Archaeal and Bacterial Type Strains, Phase II (KMG-II): from individual species to whole genera.</title>
        <authorList>
            <person name="Goeker M."/>
        </authorList>
    </citation>
    <scope>NUCLEOTIDE SEQUENCE [LARGE SCALE GENOMIC DNA]</scope>
    <source>
        <strain evidence="10 11">DSM 21935</strain>
    </source>
</reference>
<evidence type="ECO:0000256" key="8">
    <source>
        <dbReference type="SAM" id="Phobius"/>
    </source>
</evidence>
<evidence type="ECO:0000256" key="6">
    <source>
        <dbReference type="ARBA" id="ARBA00023186"/>
    </source>
</evidence>
<sequence>MGVMEKMRKGTGVILWVLIFSFGILWMLQDTDLFSVLQKGPRSLGAVNGEKISLDEYNSRMQYFTQQHTRQTGNSMNPELRAQYQQRAWEALVNSKLIQQKMDDLGITVTDQEVVDMISGENPVQFIRQQFQREDGTIDRAALQAAIDAPENTQMWIRVEQQLRQQRRQQKMSNYLQSSMRVSDYEVEQEYIRRNTTADVSFVRFSYGDVDKSEISVSEEDLRTYYENHSDKYKRKESYRFEYVSFDKTPTKQDTMRTLNDIKELRSDFASAENDSLFLNRYQSSTDYTAELVPKSDIRELYRSVLDVAEGEVTEVIRDQGRMYLLKKKEETASKVRFVVFSLDVKADPVATLDKRAKKADDFSYFAEQETFTGEAERRSLSVQEGFATKGNNFVSGIGQSRQILNFLESSEPGAISKTIELPNLFVVLHVTEVTPAGTQPFEEVKKQIRTVVKNNKLKQHAVKQANTLAEQYDNLETIAEKSGNEVMTVSSLSMNDATIEGAGREPKVVGAIFGLKKGAYSAAIEGTNAAFIVKVNELRKADVQNLTPQVREQIRRELEQSKNQVFMNTWIEQLKEEADIEDNRDRLLSG</sequence>
<evidence type="ECO:0000256" key="2">
    <source>
        <dbReference type="ARBA" id="ARBA00022475"/>
    </source>
</evidence>
<evidence type="ECO:0000256" key="4">
    <source>
        <dbReference type="ARBA" id="ARBA00022989"/>
    </source>
</evidence>
<dbReference type="Proteomes" id="UP000324595">
    <property type="component" value="Unassembled WGS sequence"/>
</dbReference>
<evidence type="ECO:0000313" key="10">
    <source>
        <dbReference type="EMBL" id="TYP93941.1"/>
    </source>
</evidence>
<evidence type="ECO:0000313" key="11">
    <source>
        <dbReference type="Proteomes" id="UP000324595"/>
    </source>
</evidence>
<protein>
    <submittedName>
        <fullName evidence="10">Peptidylprolyl isomerase/peptidyl-prolyl cis-trans isomerase D</fullName>
    </submittedName>
</protein>
<dbReference type="Gene3D" id="1.10.4030.10">
    <property type="entry name" value="Porin chaperone SurA, peptide-binding domain"/>
    <property type="match status" value="1"/>
</dbReference>
<feature type="domain" description="PpiC" evidence="9">
    <location>
        <begin position="217"/>
        <end position="335"/>
    </location>
</feature>
<dbReference type="InterPro" id="IPR000297">
    <property type="entry name" value="PPIase_PpiC"/>
</dbReference>
<evidence type="ECO:0000259" key="9">
    <source>
        <dbReference type="Pfam" id="PF13145"/>
    </source>
</evidence>
<keyword evidence="11" id="KW-1185">Reference proteome</keyword>
<dbReference type="Pfam" id="PF13145">
    <property type="entry name" value="Rotamase_2"/>
    <property type="match status" value="1"/>
</dbReference>
<evidence type="ECO:0000256" key="1">
    <source>
        <dbReference type="ARBA" id="ARBA00004401"/>
    </source>
</evidence>
<evidence type="ECO:0000256" key="3">
    <source>
        <dbReference type="ARBA" id="ARBA00022692"/>
    </source>
</evidence>
<dbReference type="GO" id="GO:0005886">
    <property type="term" value="C:plasma membrane"/>
    <property type="evidence" value="ECO:0007669"/>
    <property type="project" value="UniProtKB-SubCell"/>
</dbReference>
<keyword evidence="6" id="KW-0143">Chaperone</keyword>
<dbReference type="OrthoDB" id="9812372at2"/>
<dbReference type="Pfam" id="PF13623">
    <property type="entry name" value="SurA_N_2"/>
    <property type="match status" value="1"/>
</dbReference>
<dbReference type="InterPro" id="IPR052029">
    <property type="entry name" value="PpiD_chaperone"/>
</dbReference>
<comment type="caution">
    <text evidence="10">The sequence shown here is derived from an EMBL/GenBank/DDBJ whole genome shotgun (WGS) entry which is preliminary data.</text>
</comment>
<proteinExistence type="inferred from homology"/>
<feature type="transmembrane region" description="Helical" evidence="8">
    <location>
        <begin position="12"/>
        <end position="29"/>
    </location>
</feature>
<dbReference type="PANTHER" id="PTHR47529:SF1">
    <property type="entry name" value="PERIPLASMIC CHAPERONE PPID"/>
    <property type="match status" value="1"/>
</dbReference>
<gene>
    <name evidence="10" type="ORF">LX73_1658</name>
</gene>
<name>A0A5D3YMM5_9BACT</name>
<dbReference type="InterPro" id="IPR027304">
    <property type="entry name" value="Trigger_fact/SurA_dom_sf"/>
</dbReference>
<keyword evidence="2" id="KW-1003">Cell membrane</keyword>
<comment type="similarity">
    <text evidence="7">Belongs to the PpiD chaperone family.</text>
</comment>
<dbReference type="EMBL" id="VNHY01000002">
    <property type="protein sequence ID" value="TYP93941.1"/>
    <property type="molecule type" value="Genomic_DNA"/>
</dbReference>
<dbReference type="AlphaFoldDB" id="A0A5D3YMM5"/>
<dbReference type="SUPFAM" id="SSF109998">
    <property type="entry name" value="Triger factor/SurA peptide-binding domain-like"/>
    <property type="match status" value="1"/>
</dbReference>
<keyword evidence="5 8" id="KW-0472">Membrane</keyword>
<comment type="subcellular location">
    <subcellularLocation>
        <location evidence="1">Cell membrane</location>
        <topology evidence="1">Single-pass type II membrane protein</topology>
    </subcellularLocation>
</comment>
<dbReference type="PANTHER" id="PTHR47529">
    <property type="entry name" value="PEPTIDYL-PROLYL CIS-TRANS ISOMERASE D"/>
    <property type="match status" value="1"/>
</dbReference>
<keyword evidence="10" id="KW-0413">Isomerase</keyword>
<dbReference type="GO" id="GO:0003755">
    <property type="term" value="F:peptidyl-prolyl cis-trans isomerase activity"/>
    <property type="evidence" value="ECO:0007669"/>
    <property type="project" value="InterPro"/>
</dbReference>